<sequence>MFSKERCSHGHDRKCRDLSNGAANLFKDDCYLGETKTRATIGFGHADSDDAEIGKFTPKGEIDAFAVLDFLEVFHRATVGEHPIGESAQFFLI</sequence>
<accession>A0A6J6E7I7</accession>
<gene>
    <name evidence="1" type="ORF">UFOPK1603_01217</name>
</gene>
<name>A0A6J6E7I7_9ZZZZ</name>
<organism evidence="1">
    <name type="scientific">freshwater metagenome</name>
    <dbReference type="NCBI Taxonomy" id="449393"/>
    <lineage>
        <taxon>unclassified sequences</taxon>
        <taxon>metagenomes</taxon>
        <taxon>ecological metagenomes</taxon>
    </lineage>
</organism>
<reference evidence="1" key="1">
    <citation type="submission" date="2020-05" db="EMBL/GenBank/DDBJ databases">
        <authorList>
            <person name="Chiriac C."/>
            <person name="Salcher M."/>
            <person name="Ghai R."/>
            <person name="Kavagutti S V."/>
        </authorList>
    </citation>
    <scope>NUCLEOTIDE SEQUENCE</scope>
</reference>
<proteinExistence type="predicted"/>
<dbReference type="AlphaFoldDB" id="A0A6J6E7I7"/>
<dbReference type="EMBL" id="CAEZTG010000117">
    <property type="protein sequence ID" value="CAB4571796.1"/>
    <property type="molecule type" value="Genomic_DNA"/>
</dbReference>
<evidence type="ECO:0000313" key="1">
    <source>
        <dbReference type="EMBL" id="CAB4571796.1"/>
    </source>
</evidence>
<protein>
    <submittedName>
        <fullName evidence="1">Unannotated protein</fullName>
    </submittedName>
</protein>